<dbReference type="OrthoDB" id="2423701at2759"/>
<sequence length="175" mass="19003">MDSVIENDAYWEDSEEDVQHADEEDSEDEMQHADEEDSEEDMQHADEQGIASHPLHTLRAPPLSSSKPSIYSNATSVVSSVSVCTGKDCRARGGGLSLLQHLRDAFEPAPGHPGFEACGCMDECGVGPNVSLNKVNGMQVAVGKFKLNDGGASVGRLREKIEFIEDYARKNPPRS</sequence>
<dbReference type="Proteomes" id="UP001165082">
    <property type="component" value="Unassembled WGS sequence"/>
</dbReference>
<feature type="region of interest" description="Disordered" evidence="1">
    <location>
        <begin position="1"/>
        <end position="68"/>
    </location>
</feature>
<gene>
    <name evidence="2" type="ORF">TrRE_jg7361</name>
</gene>
<keyword evidence="3" id="KW-1185">Reference proteome</keyword>
<dbReference type="Gene3D" id="3.40.30.10">
    <property type="entry name" value="Glutaredoxin"/>
    <property type="match status" value="1"/>
</dbReference>
<reference evidence="2" key="1">
    <citation type="submission" date="2022-07" db="EMBL/GenBank/DDBJ databases">
        <title>Genome analysis of Parmales, a sister group of diatoms, reveals the evolutionary specialization of diatoms from phago-mixotrophs to photoautotrophs.</title>
        <authorList>
            <person name="Ban H."/>
            <person name="Sato S."/>
            <person name="Yoshikawa S."/>
            <person name="Kazumasa Y."/>
            <person name="Nakamura Y."/>
            <person name="Ichinomiya M."/>
            <person name="Saitoh K."/>
            <person name="Sato N."/>
            <person name="Blanc-Mathieu R."/>
            <person name="Endo H."/>
            <person name="Kuwata A."/>
            <person name="Ogata H."/>
        </authorList>
    </citation>
    <scope>NUCLEOTIDE SEQUENCE</scope>
</reference>
<dbReference type="AlphaFoldDB" id="A0A9W7DW66"/>
<feature type="compositionally biased region" description="Acidic residues" evidence="1">
    <location>
        <begin position="9"/>
        <end position="40"/>
    </location>
</feature>
<comment type="caution">
    <text evidence="2">The sequence shown here is derived from an EMBL/GenBank/DDBJ whole genome shotgun (WGS) entry which is preliminary data.</text>
</comment>
<organism evidence="2 3">
    <name type="scientific">Triparma retinervis</name>
    <dbReference type="NCBI Taxonomy" id="2557542"/>
    <lineage>
        <taxon>Eukaryota</taxon>
        <taxon>Sar</taxon>
        <taxon>Stramenopiles</taxon>
        <taxon>Ochrophyta</taxon>
        <taxon>Bolidophyceae</taxon>
        <taxon>Parmales</taxon>
        <taxon>Triparmaceae</taxon>
        <taxon>Triparma</taxon>
    </lineage>
</organism>
<protein>
    <submittedName>
        <fullName evidence="2">Uncharacterized protein</fullName>
    </submittedName>
</protein>
<dbReference type="EMBL" id="BRXZ01004924">
    <property type="protein sequence ID" value="GMH57257.1"/>
    <property type="molecule type" value="Genomic_DNA"/>
</dbReference>
<evidence type="ECO:0000313" key="2">
    <source>
        <dbReference type="EMBL" id="GMH57257.1"/>
    </source>
</evidence>
<dbReference type="SUPFAM" id="SSF52833">
    <property type="entry name" value="Thioredoxin-like"/>
    <property type="match status" value="1"/>
</dbReference>
<dbReference type="CDD" id="cd02980">
    <property type="entry name" value="TRX_Fd_family"/>
    <property type="match status" value="1"/>
</dbReference>
<evidence type="ECO:0000256" key="1">
    <source>
        <dbReference type="SAM" id="MobiDB-lite"/>
    </source>
</evidence>
<proteinExistence type="predicted"/>
<name>A0A9W7DW66_9STRA</name>
<evidence type="ECO:0000313" key="3">
    <source>
        <dbReference type="Proteomes" id="UP001165082"/>
    </source>
</evidence>
<dbReference type="InterPro" id="IPR036249">
    <property type="entry name" value="Thioredoxin-like_sf"/>
</dbReference>
<accession>A0A9W7DW66</accession>